<protein>
    <submittedName>
        <fullName evidence="1">Uncharacterized protein</fullName>
    </submittedName>
</protein>
<reference evidence="1 2" key="1">
    <citation type="submission" date="2021-03" db="EMBL/GenBank/DDBJ databases">
        <title>Sequencing the genomes of 1000 actinobacteria strains.</title>
        <authorList>
            <person name="Klenk H.-P."/>
        </authorList>
    </citation>
    <scope>NUCLEOTIDE SEQUENCE [LARGE SCALE GENOMIC DNA]</scope>
    <source>
        <strain evidence="1 2">DSM 18824</strain>
    </source>
</reference>
<proteinExistence type="predicted"/>
<sequence length="45" mass="4818">MALVLVHAMSLIMAAYLPGSGVHTFPAETSLDADDISAWQSWVVD</sequence>
<dbReference type="RefSeq" id="WP_209694420.1">
    <property type="nucleotide sequence ID" value="NZ_BAAAVU010000021.1"/>
</dbReference>
<dbReference type="EMBL" id="JAGINT010000001">
    <property type="protein sequence ID" value="MBP2351533.1"/>
    <property type="molecule type" value="Genomic_DNA"/>
</dbReference>
<evidence type="ECO:0000313" key="2">
    <source>
        <dbReference type="Proteomes" id="UP000755585"/>
    </source>
</evidence>
<comment type="caution">
    <text evidence="1">The sequence shown here is derived from an EMBL/GenBank/DDBJ whole genome shotgun (WGS) entry which is preliminary data.</text>
</comment>
<accession>A0ABS4UIR3</accession>
<gene>
    <name evidence="1" type="ORF">JOF29_002616</name>
</gene>
<keyword evidence="2" id="KW-1185">Reference proteome</keyword>
<dbReference type="Proteomes" id="UP000755585">
    <property type="component" value="Unassembled WGS sequence"/>
</dbReference>
<organism evidence="1 2">
    <name type="scientific">Kribbella aluminosa</name>
    <dbReference type="NCBI Taxonomy" id="416017"/>
    <lineage>
        <taxon>Bacteria</taxon>
        <taxon>Bacillati</taxon>
        <taxon>Actinomycetota</taxon>
        <taxon>Actinomycetes</taxon>
        <taxon>Propionibacteriales</taxon>
        <taxon>Kribbellaceae</taxon>
        <taxon>Kribbella</taxon>
    </lineage>
</organism>
<evidence type="ECO:0000313" key="1">
    <source>
        <dbReference type="EMBL" id="MBP2351533.1"/>
    </source>
</evidence>
<name>A0ABS4UIR3_9ACTN</name>